<accession>A0AAJ5NK25</accession>
<dbReference type="InterPro" id="IPR011034">
    <property type="entry name" value="Formyl_transferase-like_C_sf"/>
</dbReference>
<dbReference type="GO" id="GO:0005829">
    <property type="term" value="C:cytosol"/>
    <property type="evidence" value="ECO:0007669"/>
    <property type="project" value="TreeGrafter"/>
</dbReference>
<dbReference type="Pfam" id="PF00551">
    <property type="entry name" value="Formyl_trans_N"/>
    <property type="match status" value="1"/>
</dbReference>
<evidence type="ECO:0000313" key="3">
    <source>
        <dbReference type="Proteomes" id="UP000268684"/>
    </source>
</evidence>
<evidence type="ECO:0000259" key="1">
    <source>
        <dbReference type="Pfam" id="PF00551"/>
    </source>
</evidence>
<name>A0AAJ5NK25_9BURK</name>
<dbReference type="InterPro" id="IPR036477">
    <property type="entry name" value="Formyl_transf_N_sf"/>
</dbReference>
<reference evidence="2 3" key="1">
    <citation type="submission" date="2017-11" db="EMBL/GenBank/DDBJ databases">
        <authorList>
            <person name="Seth-Smith MB H."/>
        </authorList>
    </citation>
    <scope>NUCLEOTIDE SEQUENCE [LARGE SCALE GENOMIC DNA]</scope>
    <source>
        <strain evidence="2">E</strain>
    </source>
</reference>
<keyword evidence="3" id="KW-1185">Reference proteome</keyword>
<dbReference type="SUPFAM" id="SSF53328">
    <property type="entry name" value="Formyltransferase"/>
    <property type="match status" value="1"/>
</dbReference>
<dbReference type="GO" id="GO:0004479">
    <property type="term" value="F:methionyl-tRNA formyltransferase activity"/>
    <property type="evidence" value="ECO:0007669"/>
    <property type="project" value="TreeGrafter"/>
</dbReference>
<organism evidence="2 3">
    <name type="scientific">Burkholderia stabilis</name>
    <dbReference type="NCBI Taxonomy" id="95485"/>
    <lineage>
        <taxon>Bacteria</taxon>
        <taxon>Pseudomonadati</taxon>
        <taxon>Pseudomonadota</taxon>
        <taxon>Betaproteobacteria</taxon>
        <taxon>Burkholderiales</taxon>
        <taxon>Burkholderiaceae</taxon>
        <taxon>Burkholderia</taxon>
        <taxon>Burkholderia cepacia complex</taxon>
    </lineage>
</organism>
<proteinExistence type="predicted"/>
<dbReference type="Gene3D" id="3.40.50.12230">
    <property type="match status" value="1"/>
</dbReference>
<protein>
    <submittedName>
        <fullName evidence="2">Methionyl-tRNA formyltransferase,methionyl-tRNA formyltransferase,Folate-dependent phosphoribosylglycinamide formyltransferase PurN,methionyl-tRNA formyltransferase,Formyl transferase</fullName>
    </submittedName>
</protein>
<gene>
    <name evidence="2" type="ORF">BSTAB16_6779</name>
</gene>
<evidence type="ECO:0000313" key="2">
    <source>
        <dbReference type="EMBL" id="VBB16572.1"/>
    </source>
</evidence>
<dbReference type="PANTHER" id="PTHR11138">
    <property type="entry name" value="METHIONYL-TRNA FORMYLTRANSFERASE"/>
    <property type="match status" value="1"/>
</dbReference>
<dbReference type="EMBL" id="LR025744">
    <property type="protein sequence ID" value="VBB16572.1"/>
    <property type="molecule type" value="Genomic_DNA"/>
</dbReference>
<sequence>MRLVVTMPQIDGERQPMRFALAGFDMFHGVLDTLVSAGWTPVSLFSFVTDDQVNSNTEIVSYAAAHRLPLQMSRIDDAALRALRDLDCDVLVVAGYGWKIPDWTPYVRHAINFHPAPLPDARGPYPLMRAILDGHREWAVTCHCISSGFDSGDIVAQERFALAADECHESLQLKVQMAGRRLARQIAYRFDALWAARTPQADGSYWPKPTEADRTLDFTRPLNEVLAKVRANGLHECIAHLVGSVLYVRRAIGWHEQHASEPGTIVHVCRRWYVVAVPDGFVALIEWSAVSLSQRASIGP</sequence>
<dbReference type="InterPro" id="IPR002376">
    <property type="entry name" value="Formyl_transf_N"/>
</dbReference>
<dbReference type="Proteomes" id="UP000268684">
    <property type="component" value="Chromosome III"/>
</dbReference>
<dbReference type="AlphaFoldDB" id="A0AAJ5NK25"/>
<dbReference type="PANTHER" id="PTHR11138:SF5">
    <property type="entry name" value="METHIONYL-TRNA FORMYLTRANSFERASE, MITOCHONDRIAL"/>
    <property type="match status" value="1"/>
</dbReference>
<feature type="domain" description="Formyl transferase N-terminal" evidence="1">
    <location>
        <begin position="57"/>
        <end position="180"/>
    </location>
</feature>
<dbReference type="SUPFAM" id="SSF50486">
    <property type="entry name" value="FMT C-terminal domain-like"/>
    <property type="match status" value="1"/>
</dbReference>